<dbReference type="PANTHER" id="PTHR16932">
    <property type="entry name" value="INTERFERON ALPHA-INDUCIBLE PROTEIN 27"/>
    <property type="match status" value="1"/>
</dbReference>
<dbReference type="InterPro" id="IPR009311">
    <property type="entry name" value="IFI6/IFI27-like"/>
</dbReference>
<dbReference type="GO" id="GO:0097193">
    <property type="term" value="P:intrinsic apoptotic signaling pathway"/>
    <property type="evidence" value="ECO:0007669"/>
    <property type="project" value="TreeGrafter"/>
</dbReference>
<feature type="non-terminal residue" evidence="6">
    <location>
        <position position="1"/>
    </location>
</feature>
<evidence type="ECO:0000256" key="1">
    <source>
        <dbReference type="ARBA" id="ARBA00004141"/>
    </source>
</evidence>
<organism evidence="6 7">
    <name type="scientific">Dromaius novaehollandiae</name>
    <name type="common">Emu</name>
    <dbReference type="NCBI Taxonomy" id="8790"/>
    <lineage>
        <taxon>Eukaryota</taxon>
        <taxon>Metazoa</taxon>
        <taxon>Chordata</taxon>
        <taxon>Craniata</taxon>
        <taxon>Vertebrata</taxon>
        <taxon>Euteleostomi</taxon>
        <taxon>Archelosauria</taxon>
        <taxon>Archosauria</taxon>
        <taxon>Dinosauria</taxon>
        <taxon>Saurischia</taxon>
        <taxon>Theropoda</taxon>
        <taxon>Coelurosauria</taxon>
        <taxon>Aves</taxon>
        <taxon>Palaeognathae</taxon>
        <taxon>Casuariiformes</taxon>
        <taxon>Dromaiidae</taxon>
        <taxon>Dromaius</taxon>
    </lineage>
</organism>
<keyword evidence="4" id="KW-1133">Transmembrane helix</keyword>
<feature type="non-terminal residue" evidence="6">
    <location>
        <position position="85"/>
    </location>
</feature>
<evidence type="ECO:0000256" key="5">
    <source>
        <dbReference type="ARBA" id="ARBA00023136"/>
    </source>
</evidence>
<dbReference type="AlphaFoldDB" id="A0A7K9BEQ9"/>
<comment type="caution">
    <text evidence="6">The sequence shown here is derived from an EMBL/GenBank/DDBJ whole genome shotgun (WGS) entry which is preliminary data.</text>
</comment>
<evidence type="ECO:0000313" key="6">
    <source>
        <dbReference type="EMBL" id="NXG38821.1"/>
    </source>
</evidence>
<dbReference type="Gene3D" id="6.10.110.10">
    <property type="match status" value="1"/>
</dbReference>
<gene>
    <name evidence="6" type="primary">Ifi27l2a</name>
    <name evidence="6" type="ORF">DRONOV_R08081</name>
</gene>
<protein>
    <submittedName>
        <fullName evidence="6">IF27A protein</fullName>
    </submittedName>
</protein>
<dbReference type="Proteomes" id="UP000543287">
    <property type="component" value="Unassembled WGS sequence"/>
</dbReference>
<proteinExistence type="inferred from homology"/>
<keyword evidence="3" id="KW-0812">Transmembrane</keyword>
<accession>A0A7K9BEQ9</accession>
<dbReference type="Pfam" id="PF06140">
    <property type="entry name" value="Ifi-6-16"/>
    <property type="match status" value="1"/>
</dbReference>
<comment type="similarity">
    <text evidence="2">Belongs to the IFI6/IFI27 family.</text>
</comment>
<evidence type="ECO:0000256" key="3">
    <source>
        <dbReference type="ARBA" id="ARBA00022692"/>
    </source>
</evidence>
<reference evidence="6 7" key="1">
    <citation type="submission" date="2019-09" db="EMBL/GenBank/DDBJ databases">
        <title>Bird 10,000 Genomes (B10K) Project - Family phase.</title>
        <authorList>
            <person name="Zhang G."/>
        </authorList>
    </citation>
    <scope>NUCLEOTIDE SEQUENCE [LARGE SCALE GENOMIC DNA]</scope>
    <source>
        <strain evidence="6">B10K-LSUMZ-23963</strain>
        <tissue evidence="6">Muscle</tissue>
    </source>
</reference>
<dbReference type="EMBL" id="VWZH01000400">
    <property type="protein sequence ID" value="NXG38821.1"/>
    <property type="molecule type" value="Genomic_DNA"/>
</dbReference>
<dbReference type="GO" id="GO:0031966">
    <property type="term" value="C:mitochondrial membrane"/>
    <property type="evidence" value="ECO:0007669"/>
    <property type="project" value="TreeGrafter"/>
</dbReference>
<keyword evidence="5" id="KW-0472">Membrane</keyword>
<comment type="subcellular location">
    <subcellularLocation>
        <location evidence="1">Membrane</location>
        <topology evidence="1">Multi-pass membrane protein</topology>
    </subcellularLocation>
</comment>
<dbReference type="GO" id="GO:0001836">
    <property type="term" value="P:release of cytochrome c from mitochondria"/>
    <property type="evidence" value="ECO:0007669"/>
    <property type="project" value="TreeGrafter"/>
</dbReference>
<evidence type="ECO:0000256" key="4">
    <source>
        <dbReference type="ARBA" id="ARBA00022989"/>
    </source>
</evidence>
<dbReference type="PANTHER" id="PTHR16932:SF18">
    <property type="entry name" value="INTERFERON, ALPHA-INDUCIBLE PROTEIN 27-LIKE 2"/>
    <property type="match status" value="1"/>
</dbReference>
<evidence type="ECO:0000256" key="2">
    <source>
        <dbReference type="ARBA" id="ARBA00007262"/>
    </source>
</evidence>
<evidence type="ECO:0000313" key="7">
    <source>
        <dbReference type="Proteomes" id="UP000543287"/>
    </source>
</evidence>
<sequence>AAGLAVVGVPAGICALGFTPKGIIAGSVAAKMMSDAAIANDGRVPAGSIVALLQSAGAAGLSLGAKIGLGSVLGPLGAAAGAWWP</sequence>
<dbReference type="InterPro" id="IPR038213">
    <property type="entry name" value="IFI6/IFI27-like_sf"/>
</dbReference>
<name>A0A7K9BEQ9_DRONO</name>